<protein>
    <submittedName>
        <fullName evidence="1">Uncharacterized protein</fullName>
    </submittedName>
</protein>
<dbReference type="AlphaFoldDB" id="X0ZGC0"/>
<dbReference type="EMBL" id="BART01008096">
    <property type="protein sequence ID" value="GAG68695.1"/>
    <property type="molecule type" value="Genomic_DNA"/>
</dbReference>
<name>X0ZGC0_9ZZZZ</name>
<proteinExistence type="predicted"/>
<sequence length="51" mass="5873">MKRRTKSQKCKDLFDAFKCMKEDKPVKREGTKDGSIPTHPVVEVLKAPEKI</sequence>
<comment type="caution">
    <text evidence="1">The sequence shown here is derived from an EMBL/GenBank/DDBJ whole genome shotgun (WGS) entry which is preliminary data.</text>
</comment>
<organism evidence="1">
    <name type="scientific">marine sediment metagenome</name>
    <dbReference type="NCBI Taxonomy" id="412755"/>
    <lineage>
        <taxon>unclassified sequences</taxon>
        <taxon>metagenomes</taxon>
        <taxon>ecological metagenomes</taxon>
    </lineage>
</organism>
<feature type="non-terminal residue" evidence="1">
    <location>
        <position position="51"/>
    </location>
</feature>
<gene>
    <name evidence="1" type="ORF">S01H4_18285</name>
</gene>
<accession>X0ZGC0</accession>
<evidence type="ECO:0000313" key="1">
    <source>
        <dbReference type="EMBL" id="GAG68695.1"/>
    </source>
</evidence>
<reference evidence="1" key="1">
    <citation type="journal article" date="2014" name="Front. Microbiol.">
        <title>High frequency of phylogenetically diverse reductive dehalogenase-homologous genes in deep subseafloor sedimentary metagenomes.</title>
        <authorList>
            <person name="Kawai M."/>
            <person name="Futagami T."/>
            <person name="Toyoda A."/>
            <person name="Takaki Y."/>
            <person name="Nishi S."/>
            <person name="Hori S."/>
            <person name="Arai W."/>
            <person name="Tsubouchi T."/>
            <person name="Morono Y."/>
            <person name="Uchiyama I."/>
            <person name="Ito T."/>
            <person name="Fujiyama A."/>
            <person name="Inagaki F."/>
            <person name="Takami H."/>
        </authorList>
    </citation>
    <scope>NUCLEOTIDE SEQUENCE</scope>
    <source>
        <strain evidence="1">Expedition CK06-06</strain>
    </source>
</reference>